<dbReference type="InterPro" id="IPR009080">
    <property type="entry name" value="tRNAsynth_Ia_anticodon-bd"/>
</dbReference>
<dbReference type="InterPro" id="IPR032678">
    <property type="entry name" value="tRNA-synt_1_cat_dom"/>
</dbReference>
<dbReference type="HAMAP" id="MF_00041">
    <property type="entry name" value="Cys_tRNA_synth"/>
    <property type="match status" value="1"/>
</dbReference>
<feature type="short sequence motif" description="'KMSKS' region" evidence="13">
    <location>
        <begin position="281"/>
        <end position="285"/>
    </location>
</feature>
<dbReference type="Gene3D" id="1.20.120.1910">
    <property type="entry name" value="Cysteine-tRNA ligase, C-terminal anti-codon recognition domain"/>
    <property type="match status" value="1"/>
</dbReference>
<name>A0A1F6V4G3_9BACT</name>
<comment type="subcellular location">
    <subcellularLocation>
        <location evidence="1 13">Cytoplasm</location>
    </subcellularLocation>
</comment>
<evidence type="ECO:0000256" key="1">
    <source>
        <dbReference type="ARBA" id="ARBA00004496"/>
    </source>
</evidence>
<dbReference type="AlphaFoldDB" id="A0A1F6V4G3"/>
<dbReference type="GO" id="GO:0004817">
    <property type="term" value="F:cysteine-tRNA ligase activity"/>
    <property type="evidence" value="ECO:0007669"/>
    <property type="project" value="UniProtKB-UniRule"/>
</dbReference>
<dbReference type="GO" id="GO:0006423">
    <property type="term" value="P:cysteinyl-tRNA aminoacylation"/>
    <property type="evidence" value="ECO:0007669"/>
    <property type="project" value="UniProtKB-UniRule"/>
</dbReference>
<keyword evidence="8 13" id="KW-0862">Zinc</keyword>
<evidence type="ECO:0000313" key="16">
    <source>
        <dbReference type="EMBL" id="OGI64419.1"/>
    </source>
</evidence>
<evidence type="ECO:0000256" key="9">
    <source>
        <dbReference type="ARBA" id="ARBA00022840"/>
    </source>
</evidence>
<dbReference type="InterPro" id="IPR015803">
    <property type="entry name" value="Cys-tRNA-ligase"/>
</dbReference>
<dbReference type="PANTHER" id="PTHR10890:SF3">
    <property type="entry name" value="CYSTEINE--TRNA LIGASE, CYTOPLASMIC"/>
    <property type="match status" value="1"/>
</dbReference>
<evidence type="ECO:0000256" key="4">
    <source>
        <dbReference type="ARBA" id="ARBA00022490"/>
    </source>
</evidence>
<comment type="similarity">
    <text evidence="2 13">Belongs to the class-I aminoacyl-tRNA synthetase family.</text>
</comment>
<feature type="binding site" evidence="13">
    <location>
        <position position="284"/>
    </location>
    <ligand>
        <name>ATP</name>
        <dbReference type="ChEBI" id="CHEBI:30616"/>
    </ligand>
</feature>
<dbReference type="PRINTS" id="PR00983">
    <property type="entry name" value="TRNASYNTHCYS"/>
</dbReference>
<comment type="subunit">
    <text evidence="3 13">Monomer.</text>
</comment>
<dbReference type="Pfam" id="PF01406">
    <property type="entry name" value="tRNA-synt_1e"/>
    <property type="match status" value="1"/>
</dbReference>
<dbReference type="EMBL" id="MFTO01000001">
    <property type="protein sequence ID" value="OGI64419.1"/>
    <property type="molecule type" value="Genomic_DNA"/>
</dbReference>
<feature type="binding site" evidence="13">
    <location>
        <position position="224"/>
    </location>
    <ligand>
        <name>Zn(2+)</name>
        <dbReference type="ChEBI" id="CHEBI:29105"/>
    </ligand>
</feature>
<comment type="caution">
    <text evidence="16">The sequence shown here is derived from an EMBL/GenBank/DDBJ whole genome shotgun (WGS) entry which is preliminary data.</text>
</comment>
<dbReference type="NCBIfam" id="TIGR00435">
    <property type="entry name" value="cysS"/>
    <property type="match status" value="1"/>
</dbReference>
<dbReference type="GO" id="GO:0008270">
    <property type="term" value="F:zinc ion binding"/>
    <property type="evidence" value="ECO:0007669"/>
    <property type="project" value="UniProtKB-UniRule"/>
</dbReference>
<evidence type="ECO:0000256" key="10">
    <source>
        <dbReference type="ARBA" id="ARBA00022917"/>
    </source>
</evidence>
<proteinExistence type="inferred from homology"/>
<evidence type="ECO:0000256" key="8">
    <source>
        <dbReference type="ARBA" id="ARBA00022833"/>
    </source>
</evidence>
<evidence type="ECO:0000256" key="3">
    <source>
        <dbReference type="ARBA" id="ARBA00011245"/>
    </source>
</evidence>
<protein>
    <recommendedName>
        <fullName evidence="13">Cysteine--tRNA ligase</fullName>
        <ecNumber evidence="13">6.1.1.16</ecNumber>
    </recommendedName>
    <alternativeName>
        <fullName evidence="13">Cysteinyl-tRNA synthetase</fullName>
        <shortName evidence="13">CysRS</shortName>
    </alternativeName>
</protein>
<feature type="binding site" evidence="13">
    <location>
        <position position="253"/>
    </location>
    <ligand>
        <name>Zn(2+)</name>
        <dbReference type="ChEBI" id="CHEBI:29105"/>
    </ligand>
</feature>
<keyword evidence="11 13" id="KW-0030">Aminoacyl-tRNA synthetase</keyword>
<evidence type="ECO:0000256" key="2">
    <source>
        <dbReference type="ARBA" id="ARBA00005594"/>
    </source>
</evidence>
<dbReference type="SUPFAM" id="SSF47323">
    <property type="entry name" value="Anticodon-binding domain of a subclass of class I aminoacyl-tRNA synthetases"/>
    <property type="match status" value="1"/>
</dbReference>
<dbReference type="InterPro" id="IPR024909">
    <property type="entry name" value="Cys-tRNA/MSH_ligase"/>
</dbReference>
<dbReference type="GO" id="GO:0005829">
    <property type="term" value="C:cytosol"/>
    <property type="evidence" value="ECO:0007669"/>
    <property type="project" value="TreeGrafter"/>
</dbReference>
<evidence type="ECO:0000256" key="6">
    <source>
        <dbReference type="ARBA" id="ARBA00022723"/>
    </source>
</evidence>
<keyword evidence="6 13" id="KW-0479">Metal-binding</keyword>
<dbReference type="EC" id="6.1.1.16" evidence="13"/>
<comment type="cofactor">
    <cofactor evidence="13">
        <name>Zn(2+)</name>
        <dbReference type="ChEBI" id="CHEBI:29105"/>
    </cofactor>
    <text evidence="13">Binds 1 zinc ion per subunit.</text>
</comment>
<dbReference type="FunFam" id="3.40.50.620:FF:000130">
    <property type="entry name" value="Cysteine--tRNA ligase"/>
    <property type="match status" value="1"/>
</dbReference>
<evidence type="ECO:0000256" key="5">
    <source>
        <dbReference type="ARBA" id="ARBA00022598"/>
    </source>
</evidence>
<dbReference type="InterPro" id="IPR014729">
    <property type="entry name" value="Rossmann-like_a/b/a_fold"/>
</dbReference>
<dbReference type="SUPFAM" id="SSF52374">
    <property type="entry name" value="Nucleotidylyl transferase"/>
    <property type="match status" value="1"/>
</dbReference>
<dbReference type="Proteomes" id="UP000178985">
    <property type="component" value="Unassembled WGS sequence"/>
</dbReference>
<dbReference type="InterPro" id="IPR056411">
    <property type="entry name" value="CysS_C"/>
</dbReference>
<accession>A0A1F6V4G3</accession>
<evidence type="ECO:0000256" key="12">
    <source>
        <dbReference type="ARBA" id="ARBA00047398"/>
    </source>
</evidence>
<gene>
    <name evidence="13" type="primary">cysS</name>
    <name evidence="16" type="ORF">A2733_01270</name>
</gene>
<dbReference type="GO" id="GO:0005524">
    <property type="term" value="F:ATP binding"/>
    <property type="evidence" value="ECO:0007669"/>
    <property type="project" value="UniProtKB-UniRule"/>
</dbReference>
<dbReference type="Gene3D" id="3.40.50.620">
    <property type="entry name" value="HUPs"/>
    <property type="match status" value="1"/>
</dbReference>
<dbReference type="Pfam" id="PF23493">
    <property type="entry name" value="CysS_C"/>
    <property type="match status" value="1"/>
</dbReference>
<feature type="short sequence motif" description="'HIGH' region" evidence="13">
    <location>
        <begin position="31"/>
        <end position="41"/>
    </location>
</feature>
<keyword evidence="9 13" id="KW-0067">ATP-binding</keyword>
<keyword evidence="5 13" id="KW-0436">Ligase</keyword>
<feature type="domain" description="tRNA synthetases class I catalytic" evidence="14">
    <location>
        <begin position="16"/>
        <end position="327"/>
    </location>
</feature>
<keyword evidence="7 13" id="KW-0547">Nucleotide-binding</keyword>
<dbReference type="CDD" id="cd00672">
    <property type="entry name" value="CysRS_core"/>
    <property type="match status" value="1"/>
</dbReference>
<evidence type="ECO:0000259" key="15">
    <source>
        <dbReference type="Pfam" id="PF23493"/>
    </source>
</evidence>
<sequence length="470" mass="53936">MSIQFYNTLTRQKEEFVPINASEVKFYSCGPTVYNYPHIGNYRAYTFADILKRVLLYNDYKVKHIMNITDIDDKTIRDSQKEGKSLKEFTEFYTEGFLEDVKKLNILPPEKFTKATDYVDEMVKIVETLLKKGIAYKSEDGSIYYDIKKFPNYGKLSRLVLEEQKENASGRIKTDEYDKENAQDFALWKAWDENDGEVFWTPPFAKGGGATSLGKGRPGWHIECSAMSMANLGEQIDVHTGGVDNIFPHHENEIAQSEGATGKQFVKYWVHNEWVLVDGKKMAKSAHNFYTLKDLTDKGIDPLVYRFWLLMANYGTRVNFVWDALKASEVALKRLQRLYLELGPSDAKALEGKEEVGRIDENYKKKFKEHVSNDLDTPRGLSTLWDLIKDENIPDADKKATILDFDKVLGLGFADLKEDIIPEEITKLVNERALARQNKDFKLSDDLRTQINSLGFDVKDTDLGQKVSKI</sequence>
<feature type="binding site" evidence="13">
    <location>
        <position position="29"/>
    </location>
    <ligand>
        <name>Zn(2+)</name>
        <dbReference type="ChEBI" id="CHEBI:29105"/>
    </ligand>
</feature>
<feature type="domain" description="Cysteinyl-tRNA ligase anticodon binding" evidence="15">
    <location>
        <begin position="421"/>
        <end position="466"/>
    </location>
</feature>
<evidence type="ECO:0000256" key="13">
    <source>
        <dbReference type="HAMAP-Rule" id="MF_00041"/>
    </source>
</evidence>
<keyword evidence="10 13" id="KW-0648">Protein biosynthesis</keyword>
<reference evidence="16 17" key="1">
    <citation type="journal article" date="2016" name="Nat. Commun.">
        <title>Thousands of microbial genomes shed light on interconnected biogeochemical processes in an aquifer system.</title>
        <authorList>
            <person name="Anantharaman K."/>
            <person name="Brown C.T."/>
            <person name="Hug L.A."/>
            <person name="Sharon I."/>
            <person name="Castelle C.J."/>
            <person name="Probst A.J."/>
            <person name="Thomas B.C."/>
            <person name="Singh A."/>
            <person name="Wilkins M.J."/>
            <person name="Karaoz U."/>
            <person name="Brodie E.L."/>
            <person name="Williams K.H."/>
            <person name="Hubbard S.S."/>
            <person name="Banfield J.F."/>
        </authorList>
    </citation>
    <scope>NUCLEOTIDE SEQUENCE [LARGE SCALE GENOMIC DNA]</scope>
</reference>
<comment type="catalytic activity">
    <reaction evidence="12 13">
        <text>tRNA(Cys) + L-cysteine + ATP = L-cysteinyl-tRNA(Cys) + AMP + diphosphate</text>
        <dbReference type="Rhea" id="RHEA:17773"/>
        <dbReference type="Rhea" id="RHEA-COMP:9661"/>
        <dbReference type="Rhea" id="RHEA-COMP:9679"/>
        <dbReference type="ChEBI" id="CHEBI:30616"/>
        <dbReference type="ChEBI" id="CHEBI:33019"/>
        <dbReference type="ChEBI" id="CHEBI:35235"/>
        <dbReference type="ChEBI" id="CHEBI:78442"/>
        <dbReference type="ChEBI" id="CHEBI:78517"/>
        <dbReference type="ChEBI" id="CHEBI:456215"/>
        <dbReference type="EC" id="6.1.1.16"/>
    </reaction>
</comment>
<feature type="binding site" evidence="13">
    <location>
        <position position="249"/>
    </location>
    <ligand>
        <name>Zn(2+)</name>
        <dbReference type="ChEBI" id="CHEBI:29105"/>
    </ligand>
</feature>
<evidence type="ECO:0000313" key="17">
    <source>
        <dbReference type="Proteomes" id="UP000178985"/>
    </source>
</evidence>
<keyword evidence="4 13" id="KW-0963">Cytoplasm</keyword>
<organism evidence="16 17">
    <name type="scientific">Candidatus Nomurabacteria bacterium RIFCSPHIGHO2_01_FULL_40_20</name>
    <dbReference type="NCBI Taxonomy" id="1801738"/>
    <lineage>
        <taxon>Bacteria</taxon>
        <taxon>Candidatus Nomuraibacteriota</taxon>
    </lineage>
</organism>
<evidence type="ECO:0000256" key="11">
    <source>
        <dbReference type="ARBA" id="ARBA00023146"/>
    </source>
</evidence>
<evidence type="ECO:0000256" key="7">
    <source>
        <dbReference type="ARBA" id="ARBA00022741"/>
    </source>
</evidence>
<dbReference type="PANTHER" id="PTHR10890">
    <property type="entry name" value="CYSTEINYL-TRNA SYNTHETASE"/>
    <property type="match status" value="1"/>
</dbReference>
<evidence type="ECO:0000259" key="14">
    <source>
        <dbReference type="Pfam" id="PF01406"/>
    </source>
</evidence>